<keyword evidence="6" id="KW-0677">Repeat</keyword>
<dbReference type="PROSITE" id="PS00194">
    <property type="entry name" value="THIOREDOXIN_1"/>
    <property type="match status" value="2"/>
</dbReference>
<dbReference type="CDD" id="cd02961">
    <property type="entry name" value="PDI_a_family"/>
    <property type="match status" value="2"/>
</dbReference>
<evidence type="ECO:0000256" key="8">
    <source>
        <dbReference type="ARBA" id="ARBA00023157"/>
    </source>
</evidence>
<keyword evidence="10 11" id="KW-0676">Redox-active center</keyword>
<organism evidence="15 16">
    <name type="scientific">Paralvinella palmiformis</name>
    <dbReference type="NCBI Taxonomy" id="53620"/>
    <lineage>
        <taxon>Eukaryota</taxon>
        <taxon>Metazoa</taxon>
        <taxon>Spiralia</taxon>
        <taxon>Lophotrochozoa</taxon>
        <taxon>Annelida</taxon>
        <taxon>Polychaeta</taxon>
        <taxon>Sedentaria</taxon>
        <taxon>Canalipalpata</taxon>
        <taxon>Terebellida</taxon>
        <taxon>Terebelliformia</taxon>
        <taxon>Alvinellidae</taxon>
        <taxon>Paralvinella</taxon>
    </lineage>
</organism>
<dbReference type="GO" id="GO:0005788">
    <property type="term" value="C:endoplasmic reticulum lumen"/>
    <property type="evidence" value="ECO:0007669"/>
    <property type="project" value="UniProtKB-SubCell"/>
</dbReference>
<dbReference type="EC" id="5.3.4.1" evidence="4 13"/>
<comment type="catalytic activity">
    <reaction evidence="1 13">
        <text>Catalyzes the rearrangement of -S-S- bonds in proteins.</text>
        <dbReference type="EC" id="5.3.4.1"/>
    </reaction>
</comment>
<feature type="domain" description="Thioredoxin" evidence="14">
    <location>
        <begin position="495"/>
        <end position="623"/>
    </location>
</feature>
<evidence type="ECO:0000256" key="6">
    <source>
        <dbReference type="ARBA" id="ARBA00022737"/>
    </source>
</evidence>
<accession>A0AAD9IY21</accession>
<evidence type="ECO:0000256" key="11">
    <source>
        <dbReference type="PIRSR" id="PIRSR605792-51"/>
    </source>
</evidence>
<dbReference type="Pfam" id="PF00085">
    <property type="entry name" value="Thioredoxin"/>
    <property type="match status" value="3"/>
</dbReference>
<comment type="caution">
    <text evidence="15">The sequence shown here is derived from an EMBL/GenBank/DDBJ whole genome shotgun (WGS) entry which is preliminary data.</text>
</comment>
<feature type="domain" description="Thioredoxin" evidence="14">
    <location>
        <begin position="157"/>
        <end position="283"/>
    </location>
</feature>
<dbReference type="PRINTS" id="PR00421">
    <property type="entry name" value="THIOREDOXIN"/>
</dbReference>
<dbReference type="PANTHER" id="PTHR18929">
    <property type="entry name" value="PROTEIN DISULFIDE ISOMERASE"/>
    <property type="match status" value="1"/>
</dbReference>
<keyword evidence="5 13" id="KW-0732">Signal</keyword>
<sequence length="635" mass="73267">METWKMCWLFFSVFLFIAVVSNCDESAETTTDEEGDKTDLVDGVEEEGGVLVLNEDNFQDVIDSHETILVEFYAPWCGHCKQLAPEYEKAAEQLKQNDPPVALAKVDATEQKDLASRFGISGYPTLKVFKNGQDIEYKGPRTADGIVDYMKERADPDWKPEPSKVVVLTSENFTYFVNDHELTLVEFYAPWCGHCKSLAPEYETAATSLMDDEIVLAKVDATTESSLAKEYKVTGYPTLMIFRYGKAYEYKGERSSSYNIADYMRNQKGPATKSQSGLKELQRQMKKDDITVVGFFDDTSDKRFDVYESFTNSIRDEYTSLHTFDKEAREHYKVNPGTMVVFNAERFYSKHEPKWYTMEIEEDTEDRQLLDFIKSHELPLVGHLTYSTASKRYIKDGRKPIVMVFYDVDWTFDHRDATQKIRLRAVNVAKDYKDDFTFIIADEKENSAYFRDFGFDDSSEDLNIGILSPQDRKYPMEPMEDGYDEELIREFLDNYKNGKLKPKIKSQRPPKKQGVVTVVVGDTFDKIVMDPKKDVMIEFYAPSCGHCKRLEPKYKELAKKYKKERNLVIAKMDATANDSPEQFEVSGYPTIYFAPANDKKNPKKYDGDQEVDDLTKFIKDNAFLPLGKSMKKEEL</sequence>
<protein>
    <recommendedName>
        <fullName evidence="4 13">Protein disulfide-isomerase</fullName>
        <ecNumber evidence="4 13">5.3.4.1</ecNumber>
    </recommendedName>
</protein>
<dbReference type="GO" id="GO:0003756">
    <property type="term" value="F:protein disulfide isomerase activity"/>
    <property type="evidence" value="ECO:0007669"/>
    <property type="project" value="UniProtKB-EC"/>
</dbReference>
<dbReference type="GO" id="GO:0034976">
    <property type="term" value="P:response to endoplasmic reticulum stress"/>
    <property type="evidence" value="ECO:0007669"/>
    <property type="project" value="TreeGrafter"/>
</dbReference>
<evidence type="ECO:0000256" key="2">
    <source>
        <dbReference type="ARBA" id="ARBA00004319"/>
    </source>
</evidence>
<keyword evidence="16" id="KW-1185">Reference proteome</keyword>
<evidence type="ECO:0000256" key="3">
    <source>
        <dbReference type="ARBA" id="ARBA00006347"/>
    </source>
</evidence>
<comment type="similarity">
    <text evidence="3 12">Belongs to the protein disulfide isomerase family.</text>
</comment>
<evidence type="ECO:0000313" key="15">
    <source>
        <dbReference type="EMBL" id="KAK2142671.1"/>
    </source>
</evidence>
<gene>
    <name evidence="15" type="ORF">LSH36_924g00042</name>
</gene>
<dbReference type="NCBIfam" id="TIGR01130">
    <property type="entry name" value="ER_PDI_fam"/>
    <property type="match status" value="1"/>
</dbReference>
<keyword evidence="9 13" id="KW-0413">Isomerase</keyword>
<dbReference type="FunFam" id="3.40.30.10:FF:000017">
    <property type="entry name" value="Protein disulfide-isomerase A4"/>
    <property type="match status" value="2"/>
</dbReference>
<dbReference type="Proteomes" id="UP001208570">
    <property type="component" value="Unassembled WGS sequence"/>
</dbReference>
<dbReference type="Pfam" id="PF13848">
    <property type="entry name" value="Thioredoxin_6"/>
    <property type="match status" value="1"/>
</dbReference>
<evidence type="ECO:0000259" key="14">
    <source>
        <dbReference type="PROSITE" id="PS51352"/>
    </source>
</evidence>
<feature type="signal peptide" evidence="13">
    <location>
        <begin position="1"/>
        <end position="23"/>
    </location>
</feature>
<dbReference type="SUPFAM" id="SSF52833">
    <property type="entry name" value="Thioredoxin-like"/>
    <property type="match status" value="5"/>
</dbReference>
<dbReference type="GO" id="GO:0006457">
    <property type="term" value="P:protein folding"/>
    <property type="evidence" value="ECO:0007669"/>
    <property type="project" value="TreeGrafter"/>
</dbReference>
<evidence type="ECO:0000256" key="1">
    <source>
        <dbReference type="ARBA" id="ARBA00001182"/>
    </source>
</evidence>
<dbReference type="EMBL" id="JAODUP010000924">
    <property type="protein sequence ID" value="KAK2142671.1"/>
    <property type="molecule type" value="Genomic_DNA"/>
</dbReference>
<dbReference type="InterPro" id="IPR036249">
    <property type="entry name" value="Thioredoxin-like_sf"/>
</dbReference>
<comment type="subcellular location">
    <subcellularLocation>
        <location evidence="2">Endoplasmic reticulum lumen</location>
    </subcellularLocation>
</comment>
<evidence type="ECO:0000256" key="12">
    <source>
        <dbReference type="RuleBase" id="RU004208"/>
    </source>
</evidence>
<keyword evidence="7" id="KW-0256">Endoplasmic reticulum</keyword>
<dbReference type="AlphaFoldDB" id="A0AAD9IY21"/>
<evidence type="ECO:0000256" key="5">
    <source>
        <dbReference type="ARBA" id="ARBA00022729"/>
    </source>
</evidence>
<dbReference type="InterPro" id="IPR005792">
    <property type="entry name" value="Prot_disulphide_isomerase"/>
</dbReference>
<dbReference type="Gene3D" id="3.40.30.10">
    <property type="entry name" value="Glutaredoxin"/>
    <property type="match status" value="5"/>
</dbReference>
<evidence type="ECO:0000313" key="16">
    <source>
        <dbReference type="Proteomes" id="UP001208570"/>
    </source>
</evidence>
<name>A0AAD9IY21_9ANNE</name>
<feature type="domain" description="Thioredoxin" evidence="14">
    <location>
        <begin position="32"/>
        <end position="155"/>
    </location>
</feature>
<dbReference type="PANTHER" id="PTHR18929:SF210">
    <property type="entry name" value="PROTEIN DISULFIDE-ISOMERASE A4"/>
    <property type="match status" value="1"/>
</dbReference>
<proteinExistence type="inferred from homology"/>
<feature type="disulfide bond" description="Redox-active" evidence="11">
    <location>
        <begin position="192"/>
        <end position="195"/>
    </location>
</feature>
<feature type="chain" id="PRO_5041775163" description="Protein disulfide-isomerase" evidence="13">
    <location>
        <begin position="24"/>
        <end position="635"/>
    </location>
</feature>
<keyword evidence="8 11" id="KW-1015">Disulfide bond</keyword>
<dbReference type="NCBIfam" id="TIGR01126">
    <property type="entry name" value="pdi_dom"/>
    <property type="match status" value="3"/>
</dbReference>
<feature type="disulfide bond" description="Redox-active" evidence="11">
    <location>
        <begin position="544"/>
        <end position="547"/>
    </location>
</feature>
<dbReference type="InterPro" id="IPR013766">
    <property type="entry name" value="Thioredoxin_domain"/>
</dbReference>
<dbReference type="PROSITE" id="PS51352">
    <property type="entry name" value="THIOREDOXIN_2"/>
    <property type="match status" value="3"/>
</dbReference>
<dbReference type="InterPro" id="IPR017937">
    <property type="entry name" value="Thioredoxin_CS"/>
</dbReference>
<evidence type="ECO:0000256" key="10">
    <source>
        <dbReference type="ARBA" id="ARBA00023284"/>
    </source>
</evidence>
<evidence type="ECO:0000256" key="13">
    <source>
        <dbReference type="RuleBase" id="RU361130"/>
    </source>
</evidence>
<reference evidence="15" key="1">
    <citation type="journal article" date="2023" name="Mol. Biol. Evol.">
        <title>Third-Generation Sequencing Reveals the Adaptive Role of the Epigenome in Three Deep-Sea Polychaetes.</title>
        <authorList>
            <person name="Perez M."/>
            <person name="Aroh O."/>
            <person name="Sun Y."/>
            <person name="Lan Y."/>
            <person name="Juniper S.K."/>
            <person name="Young C.R."/>
            <person name="Angers B."/>
            <person name="Qian P.Y."/>
        </authorList>
    </citation>
    <scope>NUCLEOTIDE SEQUENCE</scope>
    <source>
        <strain evidence="15">P08H-3</strain>
    </source>
</reference>
<evidence type="ECO:0000256" key="7">
    <source>
        <dbReference type="ARBA" id="ARBA00022824"/>
    </source>
</evidence>
<dbReference type="CDD" id="cd02995">
    <property type="entry name" value="PDI_a_PDI_a'_C"/>
    <property type="match status" value="1"/>
</dbReference>
<dbReference type="InterPro" id="IPR005788">
    <property type="entry name" value="PDI_thioredoxin-like_dom"/>
</dbReference>
<dbReference type="GO" id="GO:0009986">
    <property type="term" value="C:cell surface"/>
    <property type="evidence" value="ECO:0007669"/>
    <property type="project" value="TreeGrafter"/>
</dbReference>
<evidence type="ECO:0000256" key="4">
    <source>
        <dbReference type="ARBA" id="ARBA00012723"/>
    </source>
</evidence>
<evidence type="ECO:0000256" key="9">
    <source>
        <dbReference type="ARBA" id="ARBA00023235"/>
    </source>
</evidence>